<keyword evidence="8" id="KW-0479">Metal-binding</keyword>
<dbReference type="SUPFAM" id="SSF48113">
    <property type="entry name" value="Heme-dependent peroxidases"/>
    <property type="match status" value="1"/>
</dbReference>
<feature type="region of interest" description="Disordered" evidence="9">
    <location>
        <begin position="201"/>
        <end position="250"/>
    </location>
</feature>
<name>A0A6P6FF87_BOMIM</name>
<keyword evidence="7 8" id="KW-0408">Iron</keyword>
<dbReference type="OrthoDB" id="823504at2759"/>
<organism evidence="10 11">
    <name type="scientific">Bombus impatiens</name>
    <name type="common">Bumblebee</name>
    <dbReference type="NCBI Taxonomy" id="132113"/>
    <lineage>
        <taxon>Eukaryota</taxon>
        <taxon>Metazoa</taxon>
        <taxon>Ecdysozoa</taxon>
        <taxon>Arthropoda</taxon>
        <taxon>Hexapoda</taxon>
        <taxon>Insecta</taxon>
        <taxon>Pterygota</taxon>
        <taxon>Neoptera</taxon>
        <taxon>Endopterygota</taxon>
        <taxon>Hymenoptera</taxon>
        <taxon>Apocrita</taxon>
        <taxon>Aculeata</taxon>
        <taxon>Apoidea</taxon>
        <taxon>Anthophila</taxon>
        <taxon>Apidae</taxon>
        <taxon>Bombus</taxon>
        <taxon>Pyrobombus</taxon>
    </lineage>
</organism>
<evidence type="ECO:0000256" key="4">
    <source>
        <dbReference type="ARBA" id="ARBA00022617"/>
    </source>
</evidence>
<evidence type="ECO:0000256" key="6">
    <source>
        <dbReference type="ARBA" id="ARBA00023002"/>
    </source>
</evidence>
<dbReference type="PRINTS" id="PR00457">
    <property type="entry name" value="ANPEROXIDASE"/>
</dbReference>
<feature type="region of interest" description="Disordered" evidence="9">
    <location>
        <begin position="1692"/>
        <end position="1741"/>
    </location>
</feature>
<dbReference type="Pfam" id="PF03098">
    <property type="entry name" value="An_peroxidase"/>
    <property type="match status" value="1"/>
</dbReference>
<evidence type="ECO:0000256" key="8">
    <source>
        <dbReference type="PIRSR" id="PIRSR619791-2"/>
    </source>
</evidence>
<keyword evidence="3" id="KW-0575">Peroxidase</keyword>
<dbReference type="KEGG" id="bim:100744756"/>
<dbReference type="PANTHER" id="PTHR11475:SF109">
    <property type="entry name" value="CHORION PEROXIDASE-LIKE PROTEIN"/>
    <property type="match status" value="1"/>
</dbReference>
<feature type="region of interest" description="Disordered" evidence="9">
    <location>
        <begin position="1439"/>
        <end position="1463"/>
    </location>
</feature>
<feature type="compositionally biased region" description="Polar residues" evidence="9">
    <location>
        <begin position="1290"/>
        <end position="1315"/>
    </location>
</feature>
<comment type="subcellular location">
    <subcellularLocation>
        <location evidence="1">Secreted</location>
    </subcellularLocation>
</comment>
<feature type="region of interest" description="Disordered" evidence="9">
    <location>
        <begin position="1651"/>
        <end position="1679"/>
    </location>
</feature>
<sequence length="1741" mass="196721">MSFVGYCNDCRVYFRSGETFAFNTNGYSGSQNVGGLYELQGCELCRHHAAVKLGFRWRVRKRLLRIRKLLHNYKKSTGTRQGALWLWQGDRQLASSRESRQALISILLVLLSSGLSKSATNHETLRSSSAKVSSTLRPTNESTFYDRSNRDDDNSEAIETLFIPENLSQYEQILLYVRELFQGVEQSADLYDQEVPASLERNVTDSTSDEDRFSKLEERVREWNSPSDREEDEEIYPQRNPEGGVSLGTTVQDNRMDDVISTERNNYDAGYKGKTEPDEEDLLEAANFGLDAMKDLYTVKEPKLYSMGLYLDSDNPARHVAVFNEQTEEARFLAKYGYAVLQGTTLFRRKFPNTPADSLLSRRSQSNPLQRGCPNRGVPNCPAASLRYRTSDGSCNNLHHLWWGSAMSTMQRFLPSVYDDGIQSIRKSVTGRPLPSARLVTTVIHENKDVPLEAVTHMLMQWGQFVDHDLTATGQGRGFNGSIPQCCLKFGSGFQPPEFMHPECLPISVSKHDNFFGPLDVKCLEFVRSGSAPKEDCEFGPREQLSQVTSYLDASVVYSNSAFQTDSLRLFRNGLLQYGRIQSQRPVLPKLDADLCRRGSLSTNCFKAGDGRLGEQPALTSLHVAFLRLHNRIATKLAALNAHWSDEKLFQESRRIVASIVQHITYREFLPIVLGQDVMKIFDLELLKKGYYEGYDPTVKPTVANAFSTAAYRFGHSLVQQSFVRFNSDHQPIFNNVSIHNEFMNPANLETAGSVDRLLLGLINQNAQRRDEHISEELTNHLFQTPRFPFGMDLASINIQRGRDHGIPPYVRWREPCALSPIKNFDDLERVMPPSTARKFKLVYSSVEDIDLFTGGLAEKSVKSGLVGPTFACIIGQQFNNIRRGDRFWYENSKQEGSFTPGQLQQIRRVTLAQVLCSTMDSIETIQPFVFLTQDTLKNQRRPCNDSIIGQLNLESWAERGPKFRREGIIDKIKKYASVSATTSKSTDLYSHNLNPAKTSVQQQNRIVVKKPFGPADNLTIVVQNNAINSPVFVNDAIYGSNIKVNPSLVQEVQQRPVSEGSMPIPTYLPAKPVIIAHPLGNPAYPYVPYAFSDPNNPNPLSQGYRPSYSSDVVFDSFPGTSPRPTLYTYYTNFQKLTTQKPSQDVDAYITNYKTQDHGSKPSSWTNLQYQSQPSSKPVYSSTQRPEDVDAYITNYKPQDHGSKPSSWPNSQYQSQPSSKPVYSSTQRPQDVDAYITNYKPQDHGSKPSSWPNSQYQSQPSSKPVYSSTQRPQDVDAYITNYKPQDHGSKPSSWPNSQYQSQPSSKPVYSSTQRPQDVDAHVANYKPHDHGPELNSWPNSQYQSQPSAKPVYDSPEHNNQGHGISIWQKLQYKPVVLVGQTDSGNLQSYAQTSNHPQSYLKDSEDTYIKPANSQHDYVKDFENRYTTWSTISSDKKTEDTVVNDPHYRPYQEPNRKPIQSSYGSSYQIDFPGRPTAGLNDQGTTVHSNAFYLSSSARPISNNEYNKEFSSWPANQNDYNIATHSTPVYRPAQHVSDYQTSKPENSYQNVQPKPSKIHSVTIITASQSGNEVDRLENRVTSEVPRPLNTQIANDRAKRPGQYYYEKNVLHRYPDKMEDQPAYNAEQRHKSTSDEVSIDDTLIVASVRNQLIDGNGNNTDVKTMSQTRNESSNSTTSDDVDYGLGDAFSEETEIPPSYRTSHWLNPHEDTSLPSALEMPKIPSDKTSAAKELPKPMKLRNYAM</sequence>
<dbReference type="GO" id="GO:0004601">
    <property type="term" value="F:peroxidase activity"/>
    <property type="evidence" value="ECO:0007669"/>
    <property type="project" value="UniProtKB-KW"/>
</dbReference>
<feature type="region of interest" description="Disordered" evidence="9">
    <location>
        <begin position="1154"/>
        <end position="1360"/>
    </location>
</feature>
<dbReference type="CDD" id="cd09823">
    <property type="entry name" value="peroxinectin_like"/>
    <property type="match status" value="1"/>
</dbReference>
<dbReference type="Proteomes" id="UP000515180">
    <property type="component" value="Unplaced"/>
</dbReference>
<keyword evidence="6" id="KW-0560">Oxidoreductase</keyword>
<feature type="compositionally biased region" description="Polar residues" evidence="9">
    <location>
        <begin position="1653"/>
        <end position="1675"/>
    </location>
</feature>
<feature type="compositionally biased region" description="Basic and acidic residues" evidence="9">
    <location>
        <begin position="1439"/>
        <end position="1455"/>
    </location>
</feature>
<dbReference type="InterPro" id="IPR037120">
    <property type="entry name" value="Haem_peroxidase_sf_animal"/>
</dbReference>
<gene>
    <name evidence="11" type="primary">LOC100744756</name>
</gene>
<feature type="binding site" description="axial binding residue" evidence="8">
    <location>
        <position position="716"/>
    </location>
    <ligand>
        <name>heme b</name>
        <dbReference type="ChEBI" id="CHEBI:60344"/>
    </ligand>
    <ligandPart>
        <name>Fe</name>
        <dbReference type="ChEBI" id="CHEBI:18248"/>
    </ligandPart>
</feature>
<dbReference type="InterPro" id="IPR010255">
    <property type="entry name" value="Haem_peroxidase_sf"/>
</dbReference>
<reference evidence="11" key="1">
    <citation type="submission" date="2025-08" db="UniProtKB">
        <authorList>
            <consortium name="RefSeq"/>
        </authorList>
    </citation>
    <scope>IDENTIFICATION</scope>
</reference>
<dbReference type="PANTHER" id="PTHR11475">
    <property type="entry name" value="OXIDASE/PEROXIDASE"/>
    <property type="match status" value="1"/>
</dbReference>
<proteinExistence type="predicted"/>
<feature type="compositionally biased region" description="Basic and acidic residues" evidence="9">
    <location>
        <begin position="1316"/>
        <end position="1332"/>
    </location>
</feature>
<dbReference type="GO" id="GO:0046872">
    <property type="term" value="F:metal ion binding"/>
    <property type="evidence" value="ECO:0007669"/>
    <property type="project" value="UniProtKB-KW"/>
</dbReference>
<dbReference type="FunFam" id="1.10.640.10:FF:000003">
    <property type="entry name" value="chorion peroxidase"/>
    <property type="match status" value="1"/>
</dbReference>
<keyword evidence="10" id="KW-1185">Reference proteome</keyword>
<feature type="compositionally biased region" description="Polar residues" evidence="9">
    <location>
        <begin position="1247"/>
        <end position="1272"/>
    </location>
</feature>
<dbReference type="GeneID" id="100744756"/>
<feature type="region of interest" description="Disordered" evidence="9">
    <location>
        <begin position="122"/>
        <end position="151"/>
    </location>
</feature>
<evidence type="ECO:0000256" key="9">
    <source>
        <dbReference type="SAM" id="MobiDB-lite"/>
    </source>
</evidence>
<dbReference type="Gene3D" id="1.10.640.10">
    <property type="entry name" value="Haem peroxidase domain superfamily, animal type"/>
    <property type="match status" value="1"/>
</dbReference>
<evidence type="ECO:0000256" key="5">
    <source>
        <dbReference type="ARBA" id="ARBA00022729"/>
    </source>
</evidence>
<evidence type="ECO:0000313" key="10">
    <source>
        <dbReference type="Proteomes" id="UP000515180"/>
    </source>
</evidence>
<evidence type="ECO:0000256" key="1">
    <source>
        <dbReference type="ARBA" id="ARBA00004613"/>
    </source>
</evidence>
<accession>A0A6P6FF87</accession>
<evidence type="ECO:0000256" key="7">
    <source>
        <dbReference type="ARBA" id="ARBA00023004"/>
    </source>
</evidence>
<evidence type="ECO:0000256" key="3">
    <source>
        <dbReference type="ARBA" id="ARBA00022559"/>
    </source>
</evidence>
<dbReference type="GO" id="GO:0022412">
    <property type="term" value="P:cellular process involved in reproduction in multicellular organism"/>
    <property type="evidence" value="ECO:0007669"/>
    <property type="project" value="UniProtKB-ARBA"/>
</dbReference>
<dbReference type="PROSITE" id="PS50292">
    <property type="entry name" value="PEROXIDASE_3"/>
    <property type="match status" value="1"/>
</dbReference>
<feature type="compositionally biased region" description="Polar residues" evidence="9">
    <location>
        <begin position="122"/>
        <end position="146"/>
    </location>
</feature>
<feature type="compositionally biased region" description="Polar residues" evidence="9">
    <location>
        <begin position="1336"/>
        <end position="1347"/>
    </location>
</feature>
<dbReference type="GO" id="GO:0005576">
    <property type="term" value="C:extracellular region"/>
    <property type="evidence" value="ECO:0007669"/>
    <property type="project" value="UniProtKB-SubCell"/>
</dbReference>
<keyword evidence="2" id="KW-0964">Secreted</keyword>
<dbReference type="InterPro" id="IPR019791">
    <property type="entry name" value="Haem_peroxidase_animal"/>
</dbReference>
<feature type="compositionally biased region" description="Basic and acidic residues" evidence="9">
    <location>
        <begin position="209"/>
        <end position="222"/>
    </location>
</feature>
<keyword evidence="5" id="KW-0732">Signal</keyword>
<feature type="compositionally biased region" description="Polar residues" evidence="9">
    <location>
        <begin position="1204"/>
        <end position="1229"/>
    </location>
</feature>
<dbReference type="RefSeq" id="XP_024225048.1">
    <property type="nucleotide sequence ID" value="XM_024369280.2"/>
</dbReference>
<protein>
    <submittedName>
        <fullName evidence="11">Uncharacterized protein LOC100744756</fullName>
    </submittedName>
</protein>
<feature type="compositionally biased region" description="Polar residues" evidence="9">
    <location>
        <begin position="1161"/>
        <end position="1184"/>
    </location>
</feature>
<evidence type="ECO:0000256" key="2">
    <source>
        <dbReference type="ARBA" id="ARBA00022525"/>
    </source>
</evidence>
<dbReference type="GO" id="GO:0020037">
    <property type="term" value="F:heme binding"/>
    <property type="evidence" value="ECO:0007669"/>
    <property type="project" value="InterPro"/>
</dbReference>
<keyword evidence="4 8" id="KW-0349">Heme</keyword>
<evidence type="ECO:0000313" key="11">
    <source>
        <dbReference type="RefSeq" id="XP_024225048.1"/>
    </source>
</evidence>
<dbReference type="GO" id="GO:0006979">
    <property type="term" value="P:response to oxidative stress"/>
    <property type="evidence" value="ECO:0007669"/>
    <property type="project" value="InterPro"/>
</dbReference>